<proteinExistence type="predicted"/>
<dbReference type="EMBL" id="MU629935">
    <property type="protein sequence ID" value="KAJ1254698.1"/>
    <property type="molecule type" value="Genomic_DNA"/>
</dbReference>
<comment type="caution">
    <text evidence="1">The sequence shown here is derived from an EMBL/GenBank/DDBJ whole genome shotgun (WGS) entry which is preliminary data.</text>
</comment>
<accession>A0A9W7X7I4</accession>
<organism evidence="1 2">
    <name type="scientific">Paspalum vaginatum</name>
    <name type="common">seashore paspalum</name>
    <dbReference type="NCBI Taxonomy" id="158149"/>
    <lineage>
        <taxon>Eukaryota</taxon>
        <taxon>Viridiplantae</taxon>
        <taxon>Streptophyta</taxon>
        <taxon>Embryophyta</taxon>
        <taxon>Tracheophyta</taxon>
        <taxon>Spermatophyta</taxon>
        <taxon>Magnoliopsida</taxon>
        <taxon>Liliopsida</taxon>
        <taxon>Poales</taxon>
        <taxon>Poaceae</taxon>
        <taxon>PACMAD clade</taxon>
        <taxon>Panicoideae</taxon>
        <taxon>Andropogonodae</taxon>
        <taxon>Paspaleae</taxon>
        <taxon>Paspalinae</taxon>
        <taxon>Paspalum</taxon>
    </lineage>
</organism>
<protein>
    <submittedName>
        <fullName evidence="1">Uncharacterized protein</fullName>
    </submittedName>
</protein>
<dbReference type="AlphaFoldDB" id="A0A9W7X7I4"/>
<dbReference type="Proteomes" id="UP001164776">
    <property type="component" value="Unassembled WGS sequence"/>
</dbReference>
<reference evidence="1 2" key="1">
    <citation type="submission" date="2022-10" db="EMBL/GenBank/DDBJ databases">
        <title>WGS assembly of Paspalum vaginatum 540-79.</title>
        <authorList>
            <person name="Sun G."/>
            <person name="Wase N."/>
            <person name="Shu S."/>
            <person name="Jenkins J."/>
            <person name="Zhou B."/>
            <person name="Torres-Rodriguez J."/>
            <person name="Chen C."/>
            <person name="Sandor L."/>
            <person name="Plott C."/>
            <person name="Yoshinga Y."/>
            <person name="Daum C."/>
            <person name="Qi P."/>
            <person name="Barry K."/>
            <person name="Lipzen A."/>
            <person name="Berry L."/>
            <person name="Pedersen C."/>
            <person name="Gottilla T."/>
            <person name="Foltz A."/>
            <person name="Yu H."/>
            <person name="O'Malley R."/>
            <person name="Zhang C."/>
            <person name="Devos K."/>
            <person name="Sigmon B."/>
            <person name="Yu B."/>
            <person name="Obata T."/>
            <person name="Schmutz J."/>
            <person name="Schnable J."/>
        </authorList>
    </citation>
    <scope>NUCLEOTIDE SEQUENCE [LARGE SCALE GENOMIC DNA]</scope>
    <source>
        <strain evidence="2">cv. 540-79</strain>
    </source>
</reference>
<name>A0A9W7X7I4_9POAL</name>
<gene>
    <name evidence="1" type="ORF">BS78_K344200</name>
</gene>
<sequence>MGYGGHWTRRAPSWLVIERSNTAACFCRPTRRWSISCPNWLKLLSLCAAFPRRIQIGPIQRLSDCQDDLNDSADGGGAPLYPYQILESCPRSLLGCLLPS</sequence>
<evidence type="ECO:0000313" key="1">
    <source>
        <dbReference type="EMBL" id="KAJ1254698.1"/>
    </source>
</evidence>
<evidence type="ECO:0000313" key="2">
    <source>
        <dbReference type="Proteomes" id="UP001164776"/>
    </source>
</evidence>
<dbReference type="OrthoDB" id="1913984at2759"/>
<keyword evidence="2" id="KW-1185">Reference proteome</keyword>